<dbReference type="Proteomes" id="UP000007797">
    <property type="component" value="Unassembled WGS sequence"/>
</dbReference>
<dbReference type="Pfam" id="PF03265">
    <property type="entry name" value="DNase_II"/>
    <property type="match status" value="1"/>
</dbReference>
<evidence type="ECO:0000313" key="4">
    <source>
        <dbReference type="EMBL" id="EGG15585.1"/>
    </source>
</evidence>
<gene>
    <name evidence="4" type="ORF">DFA_10427</name>
</gene>
<comment type="similarity">
    <text evidence="1">Belongs to the DNase II family.</text>
</comment>
<evidence type="ECO:0000256" key="2">
    <source>
        <dbReference type="ARBA" id="ARBA00022801"/>
    </source>
</evidence>
<proteinExistence type="inferred from homology"/>
<evidence type="ECO:0000313" key="5">
    <source>
        <dbReference type="Proteomes" id="UP000007797"/>
    </source>
</evidence>
<name>F4QA66_CACFS</name>
<accession>F4QA66</accession>
<dbReference type="AlphaFoldDB" id="F4QA66"/>
<dbReference type="GeneID" id="14867679"/>
<dbReference type="RefSeq" id="XP_004354327.1">
    <property type="nucleotide sequence ID" value="XM_004354275.1"/>
</dbReference>
<sequence length="208" mass="23220">MSTSPLGATMNQFVGNMDNNVYLAYNDHALRVNAKKRLYAWSSRKGFPWMEVRKDKNDQETGVKKGLLLQHSLPKWPIQTNPEDQGSFNAPYSTYDADFSAATSGSDLQDGDKKRVSPFFGWNQEFFGINLMSYIRYGSSTYSLLSSLGGETSTKKLLAYILQSQGDTLAEKYAEYVGRDDDGGDDSEKEEEPDAPIEDDGEDDGDDD</sequence>
<dbReference type="EMBL" id="GL883026">
    <property type="protein sequence ID" value="EGG15585.1"/>
    <property type="molecule type" value="Genomic_DNA"/>
</dbReference>
<keyword evidence="2" id="KW-0378">Hydrolase</keyword>
<dbReference type="GO" id="GO:0004531">
    <property type="term" value="F:deoxyribonuclease II activity"/>
    <property type="evidence" value="ECO:0007669"/>
    <property type="project" value="InterPro"/>
</dbReference>
<dbReference type="KEGG" id="dfa:DFA_10427"/>
<keyword evidence="5" id="KW-1185">Reference proteome</keyword>
<dbReference type="OrthoDB" id="24007at2759"/>
<evidence type="ECO:0000256" key="3">
    <source>
        <dbReference type="SAM" id="MobiDB-lite"/>
    </source>
</evidence>
<dbReference type="InterPro" id="IPR004947">
    <property type="entry name" value="DNase_II"/>
</dbReference>
<reference evidence="5" key="1">
    <citation type="journal article" date="2011" name="Genome Res.">
        <title>Phylogeny-wide analysis of social amoeba genomes highlights ancient origins for complex intercellular communication.</title>
        <authorList>
            <person name="Heidel A.J."/>
            <person name="Lawal H.M."/>
            <person name="Felder M."/>
            <person name="Schilde C."/>
            <person name="Helps N.R."/>
            <person name="Tunggal B."/>
            <person name="Rivero F."/>
            <person name="John U."/>
            <person name="Schleicher M."/>
            <person name="Eichinger L."/>
            <person name="Platzer M."/>
            <person name="Noegel A.A."/>
            <person name="Schaap P."/>
            <person name="Gloeckner G."/>
        </authorList>
    </citation>
    <scope>NUCLEOTIDE SEQUENCE [LARGE SCALE GENOMIC DNA]</scope>
    <source>
        <strain evidence="5">SH3</strain>
    </source>
</reference>
<protein>
    <submittedName>
        <fullName evidence="4">Uncharacterized protein</fullName>
    </submittedName>
</protein>
<evidence type="ECO:0000256" key="1">
    <source>
        <dbReference type="ARBA" id="ARBA00007527"/>
    </source>
</evidence>
<feature type="region of interest" description="Disordered" evidence="3">
    <location>
        <begin position="176"/>
        <end position="208"/>
    </location>
</feature>
<organism evidence="4 5">
    <name type="scientific">Cavenderia fasciculata</name>
    <name type="common">Slime mold</name>
    <name type="synonym">Dictyostelium fasciculatum</name>
    <dbReference type="NCBI Taxonomy" id="261658"/>
    <lineage>
        <taxon>Eukaryota</taxon>
        <taxon>Amoebozoa</taxon>
        <taxon>Evosea</taxon>
        <taxon>Eumycetozoa</taxon>
        <taxon>Dictyostelia</taxon>
        <taxon>Acytosteliales</taxon>
        <taxon>Cavenderiaceae</taxon>
        <taxon>Cavenderia</taxon>
    </lineage>
</organism>
<feature type="compositionally biased region" description="Acidic residues" evidence="3">
    <location>
        <begin position="182"/>
        <end position="208"/>
    </location>
</feature>